<gene>
    <name evidence="2" type="ORF">RYX56_05290</name>
    <name evidence="3" type="ORF">RYX56_05630</name>
</gene>
<dbReference type="Pfam" id="PF14213">
    <property type="entry name" value="DUF4325"/>
    <property type="match status" value="1"/>
</dbReference>
<protein>
    <submittedName>
        <fullName evidence="3">STAS-like domain-containing protein</fullName>
    </submittedName>
</protein>
<evidence type="ECO:0000313" key="4">
    <source>
        <dbReference type="Proteomes" id="UP001287282"/>
    </source>
</evidence>
<feature type="domain" description="DUF4325" evidence="1">
    <location>
        <begin position="17"/>
        <end position="77"/>
    </location>
</feature>
<evidence type="ECO:0000313" key="3">
    <source>
        <dbReference type="EMBL" id="MDV2683855.1"/>
    </source>
</evidence>
<dbReference type="InterPro" id="IPR025474">
    <property type="entry name" value="DUF4325"/>
</dbReference>
<proteinExistence type="predicted"/>
<comment type="caution">
    <text evidence="3">The sequence shown here is derived from an EMBL/GenBank/DDBJ whole genome shotgun (WGS) entry which is preliminary data.</text>
</comment>
<dbReference type="EMBL" id="JAWJBA010000001">
    <property type="protein sequence ID" value="MDV2683789.1"/>
    <property type="molecule type" value="Genomic_DNA"/>
</dbReference>
<evidence type="ECO:0000259" key="1">
    <source>
        <dbReference type="Pfam" id="PF14213"/>
    </source>
</evidence>
<dbReference type="RefSeq" id="WP_317121084.1">
    <property type="nucleotide sequence ID" value="NZ_JAWJBA010000001.1"/>
</dbReference>
<accession>A0ABU3X7I6</accession>
<evidence type="ECO:0000313" key="2">
    <source>
        <dbReference type="EMBL" id="MDV2683789.1"/>
    </source>
</evidence>
<name>A0ABU3X7I6_9BACI</name>
<dbReference type="Proteomes" id="UP001287282">
    <property type="component" value="Unassembled WGS sequence"/>
</dbReference>
<sequence>MFSLAQNGSVLTERDLGAKIRSELLSIISAEHKVTVDLSNVQMVTSSFADELFAKLIEEIGPEAKSKVAIVNVSTTVRTIINEAIFTRSKLPQ</sequence>
<dbReference type="EMBL" id="JAWJBA010000001">
    <property type="protein sequence ID" value="MDV2683855.1"/>
    <property type="molecule type" value="Genomic_DNA"/>
</dbReference>
<organism evidence="3 4">
    <name type="scientific">Alkalihalophilus lindianensis</name>
    <dbReference type="NCBI Taxonomy" id="1630542"/>
    <lineage>
        <taxon>Bacteria</taxon>
        <taxon>Bacillati</taxon>
        <taxon>Bacillota</taxon>
        <taxon>Bacilli</taxon>
        <taxon>Bacillales</taxon>
        <taxon>Bacillaceae</taxon>
        <taxon>Alkalihalophilus</taxon>
    </lineage>
</organism>
<reference evidence="3 4" key="1">
    <citation type="submission" date="2023-10" db="EMBL/GenBank/DDBJ databases">
        <title>Screening of Alkalihalobacillus lindianensis BZ-TG-R113 and Its Alleviation of Salt Stress on Rapeseed Growth.</title>
        <authorList>
            <person name="Zhao B."/>
            <person name="Guo T."/>
        </authorList>
    </citation>
    <scope>NUCLEOTIDE SEQUENCE [LARGE SCALE GENOMIC DNA]</scope>
    <source>
        <strain evidence="3 4">BZ-TG-R113</strain>
    </source>
</reference>
<keyword evidence="4" id="KW-1185">Reference proteome</keyword>